<feature type="transmembrane region" description="Helical" evidence="1">
    <location>
        <begin position="855"/>
        <end position="879"/>
    </location>
</feature>
<dbReference type="GeneID" id="13725202"/>
<dbReference type="Proteomes" id="UP000006101">
    <property type="component" value="Chromosome"/>
</dbReference>
<keyword evidence="1" id="KW-0472">Membrane</keyword>
<evidence type="ECO:0000313" key="2">
    <source>
        <dbReference type="EMBL" id="AFS81050.1"/>
    </source>
</evidence>
<feature type="transmembrane region" description="Helical" evidence="1">
    <location>
        <begin position="755"/>
        <end position="774"/>
    </location>
</feature>
<reference evidence="2 3" key="1">
    <citation type="journal article" date="2012" name="J. Bacteriol.">
        <title>Draft Genome Sequence of an Ammonia-Oxidizing Archaeon, "Candidatus Nitrosopumilus koreensis" AR1, from Marine Sediment.</title>
        <authorList>
            <person name="Park S.J."/>
            <person name="Kim J.G."/>
            <person name="Jung M.Y."/>
            <person name="Kim S.J."/>
            <person name="Cha I.T."/>
            <person name="Kwon K."/>
            <person name="Lee J.H."/>
            <person name="Rhee S.K."/>
        </authorList>
    </citation>
    <scope>NUCLEOTIDE SEQUENCE [LARGE SCALE GENOMIC DNA]</scope>
    <source>
        <strain evidence="2 3">AR1</strain>
    </source>
</reference>
<name>K0B7W9_9ARCH</name>
<dbReference type="KEGG" id="nkr:NKOR_05835"/>
<dbReference type="EMBL" id="CP003842">
    <property type="protein sequence ID" value="AFS81050.1"/>
    <property type="molecule type" value="Genomic_DNA"/>
</dbReference>
<dbReference type="PATRIC" id="fig|1229908.8.peg.1271"/>
<feature type="transmembrane region" description="Helical" evidence="1">
    <location>
        <begin position="891"/>
        <end position="909"/>
    </location>
</feature>
<organism evidence="2 3">
    <name type="scientific">Candidatus Nitrosopumilus koreensis AR1</name>
    <dbReference type="NCBI Taxonomy" id="1229908"/>
    <lineage>
        <taxon>Archaea</taxon>
        <taxon>Nitrososphaerota</taxon>
        <taxon>Nitrososphaeria</taxon>
        <taxon>Nitrosopumilales</taxon>
        <taxon>Nitrosopumilaceae</taxon>
        <taxon>Nitrosopumilus</taxon>
    </lineage>
</organism>
<protein>
    <submittedName>
        <fullName evidence="2">Uncharacterized protein</fullName>
    </submittedName>
</protein>
<dbReference type="STRING" id="1229908.NKOR_05835"/>
<sequence length="926" mass="107574">MLEFSNHEYVTTKELIVKKNPELEGIELEESIYKHLKSFEYQDRIYIAFGIAMSLLILTVYLSRKGYTSYTPWLEKLANDKLEFDLKFFQFVDDKNDYSKLKEFYRRTFKKESNDGKALEIKTEDLLDWKPIDENEKWYNVFTEKIDYRFYEIGFEKLWPEWNEINYENKNDGGIVFEKDDEGEFIPKKDRSLELFANPELVPDMSNSEIKKELEMTKTQIQNELSAKEKYLITLQKKLDKIKPKNIKDLDNDIGEKKVELIKKTKELKEINDQIVVLKKKMFILEKLKNEFKKTSTPENYLDAIKTIIDEKIKKITKEREDKSNEYDKNYKIKIKMGEDLDTLKTNSEKLKSSELKDTESKLTNTKLRIRKLSSRNNLLSIKNLENNQTVLDAILNELTIFIEDGKKIQELKKILLRKIQNDVAYYAVMINFRRGLEKATTRWLLADAKLHTTEKIRVKKDSQQKDVGGIDLESTIIGVIETIENKLSVPYAGGTNELQEKNVDAMKLKSIVTDSIETIGHKLFGTKTSGTNELQEKNVDAMKLKSIVTDSIETIEHKLFGTKTSDENDFDVNLDDIVPECTVDSNEEIREKINNIQCKLIDRNEWDTSDWRAMGSIYYKWKEDGKKDKDRHAGIEVADEPISEKLNKNYNKIFKSWLKKEPQPDPTEVAWNKNRTIRAVHGIVKSFGFPEGVKAGKAIVFFGVVFALIISVALTNSLDIVIDTLQLPANCGEFGADDCYHADYYFLKSNFIDYQYMIILLLCFFPLGILFYHQGVIFLSANASEELTLGNKPLIFVNFLVILLQAIVVYFLAASIGDVNAFLSFLMVLVFIDAAWVTIFTWNDMRDEVRDAPVYLEWIVFDIIIGMFAWIFSIHYAYVSPAYVDDGWTQNLSIFLMLLIALATRAAVDYSYGWKNFWSKFADVE</sequence>
<evidence type="ECO:0000256" key="1">
    <source>
        <dbReference type="SAM" id="Phobius"/>
    </source>
</evidence>
<evidence type="ECO:0000313" key="3">
    <source>
        <dbReference type="Proteomes" id="UP000006101"/>
    </source>
</evidence>
<feature type="transmembrane region" description="Helical" evidence="1">
    <location>
        <begin position="699"/>
        <end position="719"/>
    </location>
</feature>
<dbReference type="RefSeq" id="WP_014963434.1">
    <property type="nucleotide sequence ID" value="NC_018655.1"/>
</dbReference>
<keyword evidence="3" id="KW-1185">Reference proteome</keyword>
<dbReference type="HOGENOM" id="CLU_315387_0_0_2"/>
<proteinExistence type="predicted"/>
<feature type="transmembrane region" description="Helical" evidence="1">
    <location>
        <begin position="823"/>
        <end position="843"/>
    </location>
</feature>
<keyword evidence="1" id="KW-0812">Transmembrane</keyword>
<accession>K0B7W9</accession>
<dbReference type="AlphaFoldDB" id="K0B7W9"/>
<gene>
    <name evidence="2" type="ORF">NKOR_05835</name>
</gene>
<keyword evidence="1" id="KW-1133">Transmembrane helix</keyword>
<feature type="transmembrane region" description="Helical" evidence="1">
    <location>
        <begin position="795"/>
        <end position="817"/>
    </location>
</feature>
<feature type="transmembrane region" description="Helical" evidence="1">
    <location>
        <begin position="45"/>
        <end position="63"/>
    </location>
</feature>